<gene>
    <name evidence="2" type="ORF">NLI96_g6048</name>
</gene>
<sequence>MFPPIVIFPLHTAPAKVSVPPTAPNKLRKRPPPLKVDKVGDKDTQTTENAVGKKLFGFKKTTAIAGALKYVLAKVGKGKNEKDDIQSGDHDDGLNVWQNVRVVDSECMESDDGDFEEVELLIDDTVILCVDEVEEVVGEDAPVPVVCATPDVAPLVIQPHRAQEGEGCIACVLGIVHETPEVDSEVSVVEDSREEGTTEIRSEVPVPVLDEETEEPSSVVSEVTEIVLTLNESSLVEDASDVIKIVDDIPSTSLDVLPALDTDVDTTVEGASCESSITSLLGVVTNIALENQETFVPSTSAEFIFPDEIFDVFADASVDAPVDVPSVVETPAAETFVPSTSVEFIFPDEIFDVFADASVEVIVDTSVDAPVDVPSIVETPAAVVLPEVSPASIVEVSTILHELPFNSFTDISADINIDALVEPSSCDAGIIPFLGAVPKVVLENPETPAPTPAPSTPAESIFPDEIFTVFADASVAAIVDISVDVQVEAPSVVEFSDTAVIPEVSPAPIIEVYPVPDELLDDHSSNISVDVNVDALVETSVDLPVNQPSEQVTEVPVSIVQPVVVISDVQVPAEVTSSPSIIPPTAVLEAVESISEVSDHGDGISSSGLPYAPIESTSSLASIQSFPSPSATPSPQWVATTPVNAVKARARSATRPGLSSDEFIRRREAGLGLRVVETKGKNVERDLGPVLEFVEVISEVSVRDDDTPSHDLPDTSIDSPDSLASIESFPSTFSTPYSQRVAPSPNVRARDQVLARTATMAGLSSDEFIRRQRGLGLRAAETQGKNVERDLGPCWTHSLRSTGTRASMRESRDYARHQFMRGGVQLRSVNGRAIHQLEGPGYENWQQELQRRRGLRSGLRTDDSHEPSPMQHRSKVGQLRGQLRVTGRSFADLTSNKTRLDTNVLDIKSLRANLRRVSHPRKENDSGKGLPFRSTFHPISDQKSRSA</sequence>
<organism evidence="2 3">
    <name type="scientific">Meripilus lineatus</name>
    <dbReference type="NCBI Taxonomy" id="2056292"/>
    <lineage>
        <taxon>Eukaryota</taxon>
        <taxon>Fungi</taxon>
        <taxon>Dikarya</taxon>
        <taxon>Basidiomycota</taxon>
        <taxon>Agaricomycotina</taxon>
        <taxon>Agaricomycetes</taxon>
        <taxon>Polyporales</taxon>
        <taxon>Meripilaceae</taxon>
        <taxon>Meripilus</taxon>
    </lineage>
</organism>
<dbReference type="AlphaFoldDB" id="A0AAD5YGB8"/>
<feature type="region of interest" description="Disordered" evidence="1">
    <location>
        <begin position="850"/>
        <end position="879"/>
    </location>
</feature>
<proteinExistence type="predicted"/>
<evidence type="ECO:0000313" key="2">
    <source>
        <dbReference type="EMBL" id="KAJ3483835.1"/>
    </source>
</evidence>
<evidence type="ECO:0000256" key="1">
    <source>
        <dbReference type="SAM" id="MobiDB-lite"/>
    </source>
</evidence>
<protein>
    <submittedName>
        <fullName evidence="2">Uncharacterized protein</fullName>
    </submittedName>
</protein>
<dbReference type="EMBL" id="JANAWD010000212">
    <property type="protein sequence ID" value="KAJ3483835.1"/>
    <property type="molecule type" value="Genomic_DNA"/>
</dbReference>
<feature type="compositionally biased region" description="Basic and acidic residues" evidence="1">
    <location>
        <begin position="702"/>
        <end position="713"/>
    </location>
</feature>
<evidence type="ECO:0000313" key="3">
    <source>
        <dbReference type="Proteomes" id="UP001212997"/>
    </source>
</evidence>
<name>A0AAD5YGB8_9APHY</name>
<reference evidence="2" key="1">
    <citation type="submission" date="2022-07" db="EMBL/GenBank/DDBJ databases">
        <title>Genome Sequence of Physisporinus lineatus.</title>
        <authorList>
            <person name="Buettner E."/>
        </authorList>
    </citation>
    <scope>NUCLEOTIDE SEQUENCE</scope>
    <source>
        <strain evidence="2">VT162</strain>
    </source>
</reference>
<accession>A0AAD5YGB8</accession>
<dbReference type="Proteomes" id="UP001212997">
    <property type="component" value="Unassembled WGS sequence"/>
</dbReference>
<feature type="region of interest" description="Disordered" evidence="1">
    <location>
        <begin position="19"/>
        <end position="43"/>
    </location>
</feature>
<comment type="caution">
    <text evidence="2">The sequence shown here is derived from an EMBL/GenBank/DDBJ whole genome shotgun (WGS) entry which is preliminary data.</text>
</comment>
<keyword evidence="3" id="KW-1185">Reference proteome</keyword>
<feature type="region of interest" description="Disordered" evidence="1">
    <location>
        <begin position="916"/>
        <end position="947"/>
    </location>
</feature>
<feature type="region of interest" description="Disordered" evidence="1">
    <location>
        <begin position="702"/>
        <end position="722"/>
    </location>
</feature>